<comment type="caution">
    <text evidence="2">The sequence shown here is derived from an EMBL/GenBank/DDBJ whole genome shotgun (WGS) entry which is preliminary data.</text>
</comment>
<organism evidence="2 3">
    <name type="scientific">Colletotrichum asianum</name>
    <dbReference type="NCBI Taxonomy" id="702518"/>
    <lineage>
        <taxon>Eukaryota</taxon>
        <taxon>Fungi</taxon>
        <taxon>Dikarya</taxon>
        <taxon>Ascomycota</taxon>
        <taxon>Pezizomycotina</taxon>
        <taxon>Sordariomycetes</taxon>
        <taxon>Hypocreomycetidae</taxon>
        <taxon>Glomerellales</taxon>
        <taxon>Glomerellaceae</taxon>
        <taxon>Colletotrichum</taxon>
        <taxon>Colletotrichum gloeosporioides species complex</taxon>
    </lineage>
</organism>
<gene>
    <name evidence="2" type="ORF">GQ607_013298</name>
</gene>
<evidence type="ECO:0000313" key="2">
    <source>
        <dbReference type="EMBL" id="KAF0319479.1"/>
    </source>
</evidence>
<evidence type="ECO:0000313" key="3">
    <source>
        <dbReference type="Proteomes" id="UP000434172"/>
    </source>
</evidence>
<dbReference type="AlphaFoldDB" id="A0A8H3ZH21"/>
<keyword evidence="3" id="KW-1185">Reference proteome</keyword>
<sequence length="149" mass="15469">MPPPPIPAGALTSIDQSPDHCDKKNTTTRGRSIDRANAIYCDLACISGATASHAVRLRIAMPSPEYAHSRQLWELTGATLASPGSSDPAPSWLCGLAGASTRPLSGCQVPPAPCSDMEHALDTILTNPALHHPCPSHATVQACGAPTSR</sequence>
<dbReference type="EMBL" id="WOWK01000095">
    <property type="protein sequence ID" value="KAF0319479.1"/>
    <property type="molecule type" value="Genomic_DNA"/>
</dbReference>
<proteinExistence type="predicted"/>
<feature type="region of interest" description="Disordered" evidence="1">
    <location>
        <begin position="1"/>
        <end position="28"/>
    </location>
</feature>
<accession>A0A8H3ZH21</accession>
<dbReference type="Proteomes" id="UP000434172">
    <property type="component" value="Unassembled WGS sequence"/>
</dbReference>
<reference evidence="2 3" key="1">
    <citation type="submission" date="2019-12" db="EMBL/GenBank/DDBJ databases">
        <title>A genome sequence resource for the geographically widespread anthracnose pathogen Colletotrichum asianum.</title>
        <authorList>
            <person name="Meng Y."/>
        </authorList>
    </citation>
    <scope>NUCLEOTIDE SEQUENCE [LARGE SCALE GENOMIC DNA]</scope>
    <source>
        <strain evidence="2 3">ICMP 18580</strain>
    </source>
</reference>
<evidence type="ECO:0000256" key="1">
    <source>
        <dbReference type="SAM" id="MobiDB-lite"/>
    </source>
</evidence>
<protein>
    <submittedName>
        <fullName evidence="2">Uncharacterized protein</fullName>
    </submittedName>
</protein>
<name>A0A8H3ZH21_9PEZI</name>